<keyword evidence="5" id="KW-1133">Transmembrane helix</keyword>
<dbReference type="InterPro" id="IPR008927">
    <property type="entry name" value="6-PGluconate_DH-like_C_sf"/>
</dbReference>
<keyword evidence="5" id="KW-0812">Transmembrane</keyword>
<dbReference type="AlphaFoldDB" id="A0A845QLX8"/>
<dbReference type="PANTHER" id="PTHR21708:SF26">
    <property type="entry name" value="2-DEHYDROPANTOATE 2-REDUCTASE"/>
    <property type="match status" value="1"/>
</dbReference>
<evidence type="ECO:0000256" key="1">
    <source>
        <dbReference type="ARBA" id="ARBA00007870"/>
    </source>
</evidence>
<evidence type="ECO:0000256" key="4">
    <source>
        <dbReference type="RuleBase" id="RU362068"/>
    </source>
</evidence>
<dbReference type="EC" id="1.1.1.169" evidence="4"/>
<dbReference type="Pfam" id="PF08546">
    <property type="entry name" value="ApbA_C"/>
    <property type="match status" value="1"/>
</dbReference>
<feature type="domain" description="Ketopantoate reductase N-terminal" evidence="6">
    <location>
        <begin position="7"/>
        <end position="149"/>
    </location>
</feature>
<dbReference type="InterPro" id="IPR013752">
    <property type="entry name" value="KPA_reductase"/>
</dbReference>
<dbReference type="NCBIfam" id="TIGR00745">
    <property type="entry name" value="apbA_panE"/>
    <property type="match status" value="1"/>
</dbReference>
<keyword evidence="5" id="KW-0472">Membrane</keyword>
<dbReference type="InterPro" id="IPR013332">
    <property type="entry name" value="KPR_N"/>
</dbReference>
<evidence type="ECO:0000256" key="2">
    <source>
        <dbReference type="ARBA" id="ARBA00022857"/>
    </source>
</evidence>
<dbReference type="SUPFAM" id="SSF48179">
    <property type="entry name" value="6-phosphogluconate dehydrogenase C-terminal domain-like"/>
    <property type="match status" value="1"/>
</dbReference>
<keyword evidence="9" id="KW-1185">Reference proteome</keyword>
<organism evidence="8 9">
    <name type="scientific">Anaerotruncus colihominis</name>
    <dbReference type="NCBI Taxonomy" id="169435"/>
    <lineage>
        <taxon>Bacteria</taxon>
        <taxon>Bacillati</taxon>
        <taxon>Bacillota</taxon>
        <taxon>Clostridia</taxon>
        <taxon>Eubacteriales</taxon>
        <taxon>Oscillospiraceae</taxon>
        <taxon>Anaerotruncus</taxon>
    </lineage>
</organism>
<dbReference type="Gene3D" id="1.10.1040.10">
    <property type="entry name" value="N-(1-d-carboxylethyl)-l-norvaline Dehydrogenase, domain 2"/>
    <property type="match status" value="1"/>
</dbReference>
<sequence>MKRIEKIQFIGMGALGIMFGDFLAGKMGAGAVAFVGDKRRTERFEKEGAYCNEKPCSFSMIEAGKQEVADLLVFAVKGTALSEAVELAKDSVGEDTTIISLLNGISSEEVLSEAFGEEHIVYTVAQGMDATREGNHLIYSHMGELRIGVPKGEGAACQKQRQHLQRICQLFDGVQFPYTKEDDILRRIWSKWMLNIGCNPTAMILEGTFGTLQTGGSGHQLAVEAMSEVIPVANAEGVDLNETDLQEYINLLDSLNPQGMPSMRQDGLAKRYSEVELFNGALIAKARKHGIAVPTTEMVYQRVKEIEAGYEK</sequence>
<evidence type="ECO:0000313" key="8">
    <source>
        <dbReference type="EMBL" id="NBH61733.1"/>
    </source>
</evidence>
<comment type="pathway">
    <text evidence="4">Cofactor biosynthesis; (R)-pantothenate biosynthesis; (R)-pantoate from 3-methyl-2-oxobutanoate: step 2/2.</text>
</comment>
<evidence type="ECO:0000259" key="7">
    <source>
        <dbReference type="Pfam" id="PF08546"/>
    </source>
</evidence>
<comment type="function">
    <text evidence="4">Catalyzes the NADPH-dependent reduction of ketopantoate into pantoic acid.</text>
</comment>
<dbReference type="EMBL" id="QXWK01000014">
    <property type="protein sequence ID" value="NBH61733.1"/>
    <property type="molecule type" value="Genomic_DNA"/>
</dbReference>
<protein>
    <recommendedName>
        <fullName evidence="4">2-dehydropantoate 2-reductase</fullName>
        <ecNumber evidence="4">1.1.1.169</ecNumber>
    </recommendedName>
    <alternativeName>
        <fullName evidence="4">Ketopantoate reductase</fullName>
    </alternativeName>
</protein>
<dbReference type="RefSeq" id="WP_160202017.1">
    <property type="nucleotide sequence ID" value="NZ_QXWK01000014.1"/>
</dbReference>
<name>A0A845QLX8_9FIRM</name>
<evidence type="ECO:0000313" key="9">
    <source>
        <dbReference type="Proteomes" id="UP000446866"/>
    </source>
</evidence>
<dbReference type="PANTHER" id="PTHR21708">
    <property type="entry name" value="PROBABLE 2-DEHYDROPANTOATE 2-REDUCTASE"/>
    <property type="match status" value="1"/>
</dbReference>
<dbReference type="Gene3D" id="3.40.50.720">
    <property type="entry name" value="NAD(P)-binding Rossmann-like Domain"/>
    <property type="match status" value="1"/>
</dbReference>
<dbReference type="InterPro" id="IPR003710">
    <property type="entry name" value="ApbA"/>
</dbReference>
<dbReference type="GO" id="GO:0005737">
    <property type="term" value="C:cytoplasm"/>
    <property type="evidence" value="ECO:0007669"/>
    <property type="project" value="TreeGrafter"/>
</dbReference>
<keyword evidence="2 4" id="KW-0521">NADP</keyword>
<dbReference type="InterPro" id="IPR013328">
    <property type="entry name" value="6PGD_dom2"/>
</dbReference>
<keyword evidence="3 4" id="KW-0560">Oxidoreductase</keyword>
<dbReference type="InterPro" id="IPR051402">
    <property type="entry name" value="KPR-Related"/>
</dbReference>
<feature type="transmembrane region" description="Helical" evidence="5">
    <location>
        <begin position="12"/>
        <end position="36"/>
    </location>
</feature>
<dbReference type="GO" id="GO:0008677">
    <property type="term" value="F:2-dehydropantoate 2-reductase activity"/>
    <property type="evidence" value="ECO:0007669"/>
    <property type="project" value="UniProtKB-EC"/>
</dbReference>
<gene>
    <name evidence="8" type="ORF">D0435_08715</name>
</gene>
<comment type="caution">
    <text evidence="8">The sequence shown here is derived from an EMBL/GenBank/DDBJ whole genome shotgun (WGS) entry which is preliminary data.</text>
</comment>
<accession>A0A845QLX8</accession>
<reference evidence="8 9" key="1">
    <citation type="submission" date="2018-08" db="EMBL/GenBank/DDBJ databases">
        <title>Murine metabolic-syndrome-specific gut microbial biobank.</title>
        <authorList>
            <person name="Liu C."/>
        </authorList>
    </citation>
    <scope>NUCLEOTIDE SEQUENCE [LARGE SCALE GENOMIC DNA]</scope>
    <source>
        <strain evidence="8 9">28</strain>
    </source>
</reference>
<dbReference type="SUPFAM" id="SSF51735">
    <property type="entry name" value="NAD(P)-binding Rossmann-fold domains"/>
    <property type="match status" value="1"/>
</dbReference>
<dbReference type="UniPathway" id="UPA00028">
    <property type="reaction ID" value="UER00004"/>
</dbReference>
<feature type="domain" description="Ketopantoate reductase C-terminal" evidence="7">
    <location>
        <begin position="183"/>
        <end position="307"/>
    </location>
</feature>
<evidence type="ECO:0000256" key="5">
    <source>
        <dbReference type="SAM" id="Phobius"/>
    </source>
</evidence>
<keyword evidence="4" id="KW-0566">Pantothenate biosynthesis</keyword>
<proteinExistence type="inferred from homology"/>
<evidence type="ECO:0000259" key="6">
    <source>
        <dbReference type="Pfam" id="PF02558"/>
    </source>
</evidence>
<dbReference type="Proteomes" id="UP000446866">
    <property type="component" value="Unassembled WGS sequence"/>
</dbReference>
<comment type="catalytic activity">
    <reaction evidence="4">
        <text>(R)-pantoate + NADP(+) = 2-dehydropantoate + NADPH + H(+)</text>
        <dbReference type="Rhea" id="RHEA:16233"/>
        <dbReference type="ChEBI" id="CHEBI:11561"/>
        <dbReference type="ChEBI" id="CHEBI:15378"/>
        <dbReference type="ChEBI" id="CHEBI:15980"/>
        <dbReference type="ChEBI" id="CHEBI:57783"/>
        <dbReference type="ChEBI" id="CHEBI:58349"/>
        <dbReference type="EC" id="1.1.1.169"/>
    </reaction>
</comment>
<dbReference type="GO" id="GO:0015940">
    <property type="term" value="P:pantothenate biosynthetic process"/>
    <property type="evidence" value="ECO:0007669"/>
    <property type="project" value="UniProtKB-UniPathway"/>
</dbReference>
<comment type="similarity">
    <text evidence="1 4">Belongs to the ketopantoate reductase family.</text>
</comment>
<dbReference type="InterPro" id="IPR036291">
    <property type="entry name" value="NAD(P)-bd_dom_sf"/>
</dbReference>
<dbReference type="Pfam" id="PF02558">
    <property type="entry name" value="ApbA"/>
    <property type="match status" value="1"/>
</dbReference>
<evidence type="ECO:0000256" key="3">
    <source>
        <dbReference type="ARBA" id="ARBA00023002"/>
    </source>
</evidence>